<proteinExistence type="inferred from homology"/>
<evidence type="ECO:0000256" key="7">
    <source>
        <dbReference type="ARBA" id="ARBA00022777"/>
    </source>
</evidence>
<dbReference type="EMBL" id="MN739958">
    <property type="protein sequence ID" value="QHT79988.1"/>
    <property type="molecule type" value="Genomic_DNA"/>
</dbReference>
<keyword evidence="3" id="KW-0237">DNA synthesis</keyword>
<sequence length="194" mass="22077">MNTNNYPNISQPTAYLGIDFGPMFSGKTTRIVQQYKRFSYIGKKVAVINYADDTRYHDSLLSTHDKIMIPCIFARTLREVKETTDAADVILINEGQFFEDIYEAVLEMVETHHKVVYICGLDGDFKRNKFGRLLDLVPYCDEIVKHSSLCAYCKNGTPGIFSHRISNETSQVVIGVDNYVPLCRSCYNTANMNC</sequence>
<dbReference type="PIRSF" id="PIRSF035805">
    <property type="entry name" value="TK_cell"/>
    <property type="match status" value="1"/>
</dbReference>
<evidence type="ECO:0000256" key="9">
    <source>
        <dbReference type="ARBA" id="ARBA00022840"/>
    </source>
</evidence>
<keyword evidence="6" id="KW-0547">Nucleotide-binding</keyword>
<organism evidence="11">
    <name type="scientific">viral metagenome</name>
    <dbReference type="NCBI Taxonomy" id="1070528"/>
    <lineage>
        <taxon>unclassified sequences</taxon>
        <taxon>metagenomes</taxon>
        <taxon>organismal metagenomes</taxon>
    </lineage>
</organism>
<dbReference type="InterPro" id="IPR001267">
    <property type="entry name" value="Thymidine_kinase"/>
</dbReference>
<evidence type="ECO:0000313" key="11">
    <source>
        <dbReference type="EMBL" id="QHT79988.1"/>
    </source>
</evidence>
<evidence type="ECO:0000256" key="3">
    <source>
        <dbReference type="ARBA" id="ARBA00022634"/>
    </source>
</evidence>
<dbReference type="FunFam" id="3.40.50.300:FF:000948">
    <property type="entry name" value="Thymidine kinase"/>
    <property type="match status" value="1"/>
</dbReference>
<keyword evidence="7" id="KW-0418">Kinase</keyword>
<dbReference type="Pfam" id="PF00265">
    <property type="entry name" value="TK"/>
    <property type="match status" value="1"/>
</dbReference>
<dbReference type="GO" id="GO:0071897">
    <property type="term" value="P:DNA biosynthetic process"/>
    <property type="evidence" value="ECO:0007669"/>
    <property type="project" value="UniProtKB-KW"/>
</dbReference>
<dbReference type="GO" id="GO:0004797">
    <property type="term" value="F:thymidine kinase activity"/>
    <property type="evidence" value="ECO:0007669"/>
    <property type="project" value="UniProtKB-EC"/>
</dbReference>
<keyword evidence="9" id="KW-0067">ATP-binding</keyword>
<reference evidence="11" key="1">
    <citation type="journal article" date="2020" name="Nature">
        <title>Giant virus diversity and host interactions through global metagenomics.</title>
        <authorList>
            <person name="Schulz F."/>
            <person name="Roux S."/>
            <person name="Paez-Espino D."/>
            <person name="Jungbluth S."/>
            <person name="Walsh D.A."/>
            <person name="Denef V.J."/>
            <person name="McMahon K.D."/>
            <person name="Konstantinidis K.T."/>
            <person name="Eloe-Fadrosh E.A."/>
            <person name="Kyrpides N.C."/>
            <person name="Woyke T."/>
        </authorList>
    </citation>
    <scope>NUCLEOTIDE SEQUENCE</scope>
    <source>
        <strain evidence="11">GVMAG-M-3300023184-105</strain>
    </source>
</reference>
<comment type="similarity">
    <text evidence="1">Belongs to the thymidine kinase family.</text>
</comment>
<keyword evidence="8" id="KW-0862">Zinc</keyword>
<dbReference type="SUPFAM" id="SSF57716">
    <property type="entry name" value="Glucocorticoid receptor-like (DNA-binding domain)"/>
    <property type="match status" value="1"/>
</dbReference>
<dbReference type="Gene3D" id="3.30.60.20">
    <property type="match status" value="1"/>
</dbReference>
<dbReference type="PANTHER" id="PTHR11441:SF0">
    <property type="entry name" value="THYMIDINE KINASE, CYTOSOLIC"/>
    <property type="match status" value="1"/>
</dbReference>
<accession>A0A6C0HH79</accession>
<dbReference type="GO" id="GO:0005524">
    <property type="term" value="F:ATP binding"/>
    <property type="evidence" value="ECO:0007669"/>
    <property type="project" value="UniProtKB-KW"/>
</dbReference>
<dbReference type="SUPFAM" id="SSF52540">
    <property type="entry name" value="P-loop containing nucleoside triphosphate hydrolases"/>
    <property type="match status" value="1"/>
</dbReference>
<dbReference type="PROSITE" id="PS00603">
    <property type="entry name" value="TK_CELLULAR_TYPE"/>
    <property type="match status" value="1"/>
</dbReference>
<evidence type="ECO:0000256" key="6">
    <source>
        <dbReference type="ARBA" id="ARBA00022741"/>
    </source>
</evidence>
<dbReference type="EC" id="2.7.1.21" evidence="2"/>
<keyword evidence="5" id="KW-0479">Metal-binding</keyword>
<evidence type="ECO:0000256" key="10">
    <source>
        <dbReference type="ARBA" id="ARBA00048254"/>
    </source>
</evidence>
<dbReference type="GO" id="GO:0046872">
    <property type="term" value="F:metal ion binding"/>
    <property type="evidence" value="ECO:0007669"/>
    <property type="project" value="UniProtKB-KW"/>
</dbReference>
<dbReference type="Gene3D" id="3.40.50.300">
    <property type="entry name" value="P-loop containing nucleotide triphosphate hydrolases"/>
    <property type="match status" value="1"/>
</dbReference>
<evidence type="ECO:0000256" key="1">
    <source>
        <dbReference type="ARBA" id="ARBA00007587"/>
    </source>
</evidence>
<protein>
    <recommendedName>
        <fullName evidence="2">thymidine kinase</fullName>
        <ecNumber evidence="2">2.7.1.21</ecNumber>
    </recommendedName>
</protein>
<dbReference type="InterPro" id="IPR020633">
    <property type="entry name" value="Thymidine_kinase_CS"/>
</dbReference>
<evidence type="ECO:0000256" key="4">
    <source>
        <dbReference type="ARBA" id="ARBA00022679"/>
    </source>
</evidence>
<dbReference type="InterPro" id="IPR027417">
    <property type="entry name" value="P-loop_NTPase"/>
</dbReference>
<name>A0A6C0HH79_9ZZZZ</name>
<evidence type="ECO:0000256" key="5">
    <source>
        <dbReference type="ARBA" id="ARBA00022723"/>
    </source>
</evidence>
<evidence type="ECO:0000256" key="2">
    <source>
        <dbReference type="ARBA" id="ARBA00012118"/>
    </source>
</evidence>
<comment type="catalytic activity">
    <reaction evidence="10">
        <text>thymidine + ATP = dTMP + ADP + H(+)</text>
        <dbReference type="Rhea" id="RHEA:19129"/>
        <dbReference type="ChEBI" id="CHEBI:15378"/>
        <dbReference type="ChEBI" id="CHEBI:17748"/>
        <dbReference type="ChEBI" id="CHEBI:30616"/>
        <dbReference type="ChEBI" id="CHEBI:63528"/>
        <dbReference type="ChEBI" id="CHEBI:456216"/>
        <dbReference type="EC" id="2.7.1.21"/>
    </reaction>
</comment>
<keyword evidence="4" id="KW-0808">Transferase</keyword>
<dbReference type="AlphaFoldDB" id="A0A6C0HH79"/>
<evidence type="ECO:0000256" key="8">
    <source>
        <dbReference type="ARBA" id="ARBA00022833"/>
    </source>
</evidence>
<dbReference type="GO" id="GO:0046104">
    <property type="term" value="P:thymidine metabolic process"/>
    <property type="evidence" value="ECO:0007669"/>
    <property type="project" value="TreeGrafter"/>
</dbReference>
<dbReference type="PANTHER" id="PTHR11441">
    <property type="entry name" value="THYMIDINE KINASE"/>
    <property type="match status" value="1"/>
</dbReference>